<feature type="region of interest" description="Disordered" evidence="1">
    <location>
        <begin position="320"/>
        <end position="341"/>
    </location>
</feature>
<accession>A0A644ZFT4</accession>
<feature type="compositionally biased region" description="Basic and acidic residues" evidence="1">
    <location>
        <begin position="290"/>
        <end position="304"/>
    </location>
</feature>
<dbReference type="AlphaFoldDB" id="A0A644ZFT4"/>
<evidence type="ECO:0000313" key="2">
    <source>
        <dbReference type="EMBL" id="MPM39577.1"/>
    </source>
</evidence>
<reference evidence="2" key="1">
    <citation type="submission" date="2019-08" db="EMBL/GenBank/DDBJ databases">
        <authorList>
            <person name="Kucharzyk K."/>
            <person name="Murdoch R.W."/>
            <person name="Higgins S."/>
            <person name="Loffler F."/>
        </authorList>
    </citation>
    <scope>NUCLEOTIDE SEQUENCE</scope>
</reference>
<organism evidence="2">
    <name type="scientific">bioreactor metagenome</name>
    <dbReference type="NCBI Taxonomy" id="1076179"/>
    <lineage>
        <taxon>unclassified sequences</taxon>
        <taxon>metagenomes</taxon>
        <taxon>ecological metagenomes</taxon>
    </lineage>
</organism>
<sequence length="428" mass="46650">MSDYKIRTLPAPDVLTDEVGRGSGPAPPASAPTPPCTASPGSEPREPLGRLGQDLGAFAEREPHQGPCPGRVGVEDRARHRDDPAQVGQPPAEVDRVVVAQRGDVGGDEVGALGGVDRHPGRHQAGQQDVVLGLHPSAQPGEPLVGQGQPLGHRPLERCAVHVREELLGRRHRGHQLGGRAHPADLPARDGEGLAGRGDLEGPLRHPGQRRQRDVRPAAEEQVLVHLVGDHHQVVLHCDPGDRVELVGAEDVTGRIVRRVDQQQPGPVRDRRPQVGLGQPVAGFGRRRVPQPDRPGHRPGQCDRRGVGVVRRLEHHHLVAGVAQRQDRGGQRLGRPGGDQHLGRRVVRQAVPAALMLGDRLPQRRDAAPRWVLVVTGPDRPRRRLKHLDGPVGVREALSEVDRSRPRGQRAHRREDRRPERAQPRHQG</sequence>
<feature type="compositionally biased region" description="Basic and acidic residues" evidence="1">
    <location>
        <begin position="73"/>
        <end position="84"/>
    </location>
</feature>
<feature type="region of interest" description="Disordered" evidence="1">
    <location>
        <begin position="262"/>
        <end position="304"/>
    </location>
</feature>
<feature type="compositionally biased region" description="Basic and acidic residues" evidence="1">
    <location>
        <begin position="187"/>
        <end position="204"/>
    </location>
</feature>
<evidence type="ECO:0000256" key="1">
    <source>
        <dbReference type="SAM" id="MobiDB-lite"/>
    </source>
</evidence>
<feature type="region of interest" description="Disordered" evidence="1">
    <location>
        <begin position="171"/>
        <end position="216"/>
    </location>
</feature>
<gene>
    <name evidence="2" type="ORF">SDC9_86211</name>
</gene>
<feature type="compositionally biased region" description="Pro residues" evidence="1">
    <location>
        <begin position="25"/>
        <end position="37"/>
    </location>
</feature>
<feature type="region of interest" description="Disordered" evidence="1">
    <location>
        <begin position="396"/>
        <end position="428"/>
    </location>
</feature>
<name>A0A644ZFT4_9ZZZZ</name>
<comment type="caution">
    <text evidence="2">The sequence shown here is derived from an EMBL/GenBank/DDBJ whole genome shotgun (WGS) entry which is preliminary data.</text>
</comment>
<feature type="region of interest" description="Disordered" evidence="1">
    <location>
        <begin position="1"/>
        <end position="95"/>
    </location>
</feature>
<proteinExistence type="predicted"/>
<dbReference type="EMBL" id="VSSQ01008693">
    <property type="protein sequence ID" value="MPM39577.1"/>
    <property type="molecule type" value="Genomic_DNA"/>
</dbReference>
<protein>
    <submittedName>
        <fullName evidence="2">Uncharacterized protein</fullName>
    </submittedName>
</protein>
<feature type="compositionally biased region" description="Basic and acidic residues" evidence="1">
    <location>
        <begin position="413"/>
        <end position="428"/>
    </location>
</feature>